<evidence type="ECO:0000313" key="7">
    <source>
        <dbReference type="Proteomes" id="UP000287233"/>
    </source>
</evidence>
<dbReference type="PRINTS" id="PR00149">
    <property type="entry name" value="FUMRATELYASE"/>
</dbReference>
<dbReference type="Gene3D" id="1.20.200.10">
    <property type="entry name" value="Fumarase/aspartase (Central domain)"/>
    <property type="match status" value="1"/>
</dbReference>
<dbReference type="AlphaFoldDB" id="A0A410FVC4"/>
<dbReference type="EC" id="4.3.2.1" evidence="2"/>
<dbReference type="Proteomes" id="UP000287233">
    <property type="component" value="Chromosome"/>
</dbReference>
<dbReference type="GO" id="GO:0004056">
    <property type="term" value="F:argininosuccinate lyase activity"/>
    <property type="evidence" value="ECO:0007669"/>
    <property type="project" value="UniProtKB-EC"/>
</dbReference>
<evidence type="ECO:0000256" key="2">
    <source>
        <dbReference type="ARBA" id="ARBA00012338"/>
    </source>
</evidence>
<name>A0A410FVC4_BIPS1</name>
<dbReference type="Gene3D" id="1.10.40.30">
    <property type="entry name" value="Fumarase/aspartase (C-terminal domain)"/>
    <property type="match status" value="1"/>
</dbReference>
<evidence type="ECO:0000259" key="5">
    <source>
        <dbReference type="Pfam" id="PF14698"/>
    </source>
</evidence>
<keyword evidence="3" id="KW-0028">Amino-acid biosynthesis</keyword>
<gene>
    <name evidence="6" type="ORF">BIP78_1188</name>
</gene>
<evidence type="ECO:0000256" key="1">
    <source>
        <dbReference type="ARBA" id="ARBA00004941"/>
    </source>
</evidence>
<dbReference type="InterPro" id="IPR008948">
    <property type="entry name" value="L-Aspartase-like"/>
</dbReference>
<dbReference type="EMBL" id="CP034928">
    <property type="protein sequence ID" value="QAA76954.1"/>
    <property type="molecule type" value="Genomic_DNA"/>
</dbReference>
<comment type="pathway">
    <text evidence="1">Amino-acid biosynthesis; L-arginine biosynthesis; L-arginine from L-ornithine and carbamoyl phosphate: step 3/3.</text>
</comment>
<dbReference type="InterPro" id="IPR000362">
    <property type="entry name" value="Fumarate_lyase_fam"/>
</dbReference>
<dbReference type="Gene3D" id="1.10.275.10">
    <property type="entry name" value="Fumarase/aspartase (N-terminal domain)"/>
    <property type="match status" value="1"/>
</dbReference>
<dbReference type="InterPro" id="IPR024083">
    <property type="entry name" value="Fumarase/histidase_N"/>
</dbReference>
<evidence type="ECO:0000256" key="3">
    <source>
        <dbReference type="ARBA" id="ARBA00022571"/>
    </source>
</evidence>
<keyword evidence="3" id="KW-0055">Arginine biosynthesis</keyword>
<evidence type="ECO:0000259" key="4">
    <source>
        <dbReference type="Pfam" id="PF00206"/>
    </source>
</evidence>
<proteinExistence type="predicted"/>
<sequence>MTWHEAYRRHVLDPYYTHSAAYLGGYLLDAMIAHVLAVRNLPLAAAPEAQADIRRLLGALERLRTTPLAHAPATPDLYTTYVHALECEAGPRAASYLRLGLSRNDLDMTAYRMHARELVLSLAKDLVRLRTALLAHAGRHVCTVFVAQTHHRPAQPTTLAHYLAAVDAMIERDLRRLLQALRRLNECPLGAAALGGTSYGLDRTLTARLLGFGRPVANTLDAVAASDWELELSGILSTVAVGLSRLVADLISWAAGDAFVLPPTLCEGSSIMPHKRNPVALEHVRATLARVPAHAQAAVFSSHNIPFSDHNDFGPDVQDALTRSFAELRGAAELLTVCLEEGTFDARQLAPEDADAASTELADHLTRCYAVPFGDAHRLVGALGDRLRCGGRGLAEASPDDLTAVGGPPVPAEEIRAALNAREFVRRRCELGGPEQGVMEDHIRRATRRLHAWQERLGQIEAALRHYRDSLRHHKEAP</sequence>
<feature type="domain" description="Fumarate lyase N-terminal" evidence="4">
    <location>
        <begin position="94"/>
        <end position="291"/>
    </location>
</feature>
<dbReference type="KEGG" id="bih:BIP78_1188"/>
<dbReference type="UniPathway" id="UPA00068">
    <property type="reaction ID" value="UER00114"/>
</dbReference>
<dbReference type="InterPro" id="IPR020557">
    <property type="entry name" value="Fumarate_lyase_CS"/>
</dbReference>
<dbReference type="Pfam" id="PF14698">
    <property type="entry name" value="ASL_C2"/>
    <property type="match status" value="1"/>
</dbReference>
<dbReference type="InterPro" id="IPR009049">
    <property type="entry name" value="Argininosuccinate_lyase"/>
</dbReference>
<dbReference type="GO" id="GO:0005829">
    <property type="term" value="C:cytosol"/>
    <property type="evidence" value="ECO:0007669"/>
    <property type="project" value="TreeGrafter"/>
</dbReference>
<dbReference type="InterPro" id="IPR022761">
    <property type="entry name" value="Fumarate_lyase_N"/>
</dbReference>
<dbReference type="InterPro" id="IPR029419">
    <property type="entry name" value="Arg_succ_lyase_C"/>
</dbReference>
<reference evidence="7" key="1">
    <citation type="submission" date="2018-12" db="EMBL/GenBank/DDBJ databases">
        <title>Complete genome sequence of an uncultured bacterium of the candidate phylum Bipolaricaulota.</title>
        <authorList>
            <person name="Kadnikov V.V."/>
            <person name="Mardanov A.V."/>
            <person name="Beletsky A.V."/>
            <person name="Frank Y.A."/>
            <person name="Karnachuk O.V."/>
            <person name="Ravin N.V."/>
        </authorList>
    </citation>
    <scope>NUCLEOTIDE SEQUENCE [LARGE SCALE GENOMIC DNA]</scope>
</reference>
<organism evidence="6 7">
    <name type="scientific">Bipolaricaulis sibiricus</name>
    <dbReference type="NCBI Taxonomy" id="2501609"/>
    <lineage>
        <taxon>Bacteria</taxon>
        <taxon>Candidatus Bipolaricaulota</taxon>
        <taxon>Candidatus Bipolaricaulia</taxon>
        <taxon>Candidatus Bipolaricaulales</taxon>
        <taxon>Candidatus Bipolaricaulaceae</taxon>
        <taxon>Candidatus Bipolaricaulis</taxon>
    </lineage>
</organism>
<dbReference type="GO" id="GO:0042450">
    <property type="term" value="P:L-arginine biosynthetic process via ornithine"/>
    <property type="evidence" value="ECO:0007669"/>
    <property type="project" value="InterPro"/>
</dbReference>
<protein>
    <recommendedName>
        <fullName evidence="2">argininosuccinate lyase</fullName>
        <ecNumber evidence="2">4.3.2.1</ecNumber>
    </recommendedName>
</protein>
<accession>A0A410FVC4</accession>
<evidence type="ECO:0000313" key="6">
    <source>
        <dbReference type="EMBL" id="QAA76954.1"/>
    </source>
</evidence>
<dbReference type="PROSITE" id="PS00163">
    <property type="entry name" value="FUMARATE_LYASES"/>
    <property type="match status" value="1"/>
</dbReference>
<dbReference type="PANTHER" id="PTHR43814">
    <property type="entry name" value="ARGININOSUCCINATE LYASE"/>
    <property type="match status" value="1"/>
</dbReference>
<keyword evidence="6" id="KW-0456">Lyase</keyword>
<feature type="domain" description="Argininosuccinate lyase C-terminal" evidence="5">
    <location>
        <begin position="357"/>
        <end position="425"/>
    </location>
</feature>
<dbReference type="PANTHER" id="PTHR43814:SF1">
    <property type="entry name" value="ARGININOSUCCINATE LYASE"/>
    <property type="match status" value="1"/>
</dbReference>
<dbReference type="SUPFAM" id="SSF48557">
    <property type="entry name" value="L-aspartase-like"/>
    <property type="match status" value="1"/>
</dbReference>
<dbReference type="PRINTS" id="PR00145">
    <property type="entry name" value="ARGSUCLYASE"/>
</dbReference>
<dbReference type="Pfam" id="PF00206">
    <property type="entry name" value="Lyase_1"/>
    <property type="match status" value="1"/>
</dbReference>